<keyword evidence="4 5" id="KW-0472">Membrane</keyword>
<sequence length="213" mass="22562">MNHQPPKQHQHQHSNPTRTQILAETLRNKSTLLTSLFILSYQGAEVALGGWIVSLLMSARGGDAATVGYVASGFCGGIALGRFILSGLCGAWAERRAVVALLAGTVGMEILVCLVPNVIGRGMSVALAGFFTGLDGARHTRAQWTSSPACSRANCTSPRSPSSPRSGRALWPFTAGFIAQFKGPFVVHPAAIGSCVLMEVLWLLLPKVPKRAI</sequence>
<evidence type="ECO:0000256" key="3">
    <source>
        <dbReference type="ARBA" id="ARBA00022989"/>
    </source>
</evidence>
<dbReference type="GO" id="GO:0016020">
    <property type="term" value="C:membrane"/>
    <property type="evidence" value="ECO:0007669"/>
    <property type="project" value="UniProtKB-SubCell"/>
</dbReference>
<dbReference type="EMBL" id="KB469306">
    <property type="protein sequence ID" value="EPQ53129.1"/>
    <property type="molecule type" value="Genomic_DNA"/>
</dbReference>
<keyword evidence="2 5" id="KW-0812">Transmembrane</keyword>
<evidence type="ECO:0000256" key="5">
    <source>
        <dbReference type="SAM" id="Phobius"/>
    </source>
</evidence>
<feature type="transmembrane region" description="Helical" evidence="5">
    <location>
        <begin position="64"/>
        <end position="85"/>
    </location>
</feature>
<feature type="transmembrane region" description="Helical" evidence="5">
    <location>
        <begin position="36"/>
        <end position="58"/>
    </location>
</feature>
<dbReference type="InterPro" id="IPR051788">
    <property type="entry name" value="MFS_Transporter"/>
</dbReference>
<evidence type="ECO:0008006" key="8">
    <source>
        <dbReference type="Google" id="ProtNLM"/>
    </source>
</evidence>
<feature type="transmembrane region" description="Helical" evidence="5">
    <location>
        <begin position="97"/>
        <end position="119"/>
    </location>
</feature>
<dbReference type="SUPFAM" id="SSF103473">
    <property type="entry name" value="MFS general substrate transporter"/>
    <property type="match status" value="1"/>
</dbReference>
<evidence type="ECO:0000313" key="6">
    <source>
        <dbReference type="EMBL" id="EPQ53129.1"/>
    </source>
</evidence>
<dbReference type="OrthoDB" id="413079at2759"/>
<evidence type="ECO:0000256" key="4">
    <source>
        <dbReference type="ARBA" id="ARBA00023136"/>
    </source>
</evidence>
<comment type="subcellular location">
    <subcellularLocation>
        <location evidence="1">Membrane</location>
        <topology evidence="1">Multi-pass membrane protein</topology>
    </subcellularLocation>
</comment>
<keyword evidence="3 5" id="KW-1133">Transmembrane helix</keyword>
<evidence type="ECO:0000256" key="1">
    <source>
        <dbReference type="ARBA" id="ARBA00004141"/>
    </source>
</evidence>
<dbReference type="Proteomes" id="UP000030669">
    <property type="component" value="Unassembled WGS sequence"/>
</dbReference>
<dbReference type="PANTHER" id="PTHR23514">
    <property type="entry name" value="BYPASS OF STOP CODON PROTEIN 6"/>
    <property type="match status" value="1"/>
</dbReference>
<dbReference type="PANTHER" id="PTHR23514:SF6">
    <property type="entry name" value="MAJOR FACILITATOR SUPERFAMILY (MFS) PROFILE DOMAIN-CONTAINING PROTEIN"/>
    <property type="match status" value="1"/>
</dbReference>
<organism evidence="6 7">
    <name type="scientific">Gloeophyllum trabeum (strain ATCC 11539 / FP-39264 / Madison 617)</name>
    <name type="common">Brown rot fungus</name>
    <dbReference type="NCBI Taxonomy" id="670483"/>
    <lineage>
        <taxon>Eukaryota</taxon>
        <taxon>Fungi</taxon>
        <taxon>Dikarya</taxon>
        <taxon>Basidiomycota</taxon>
        <taxon>Agaricomycotina</taxon>
        <taxon>Agaricomycetes</taxon>
        <taxon>Gloeophyllales</taxon>
        <taxon>Gloeophyllaceae</taxon>
        <taxon>Gloeophyllum</taxon>
    </lineage>
</organism>
<dbReference type="eggNOG" id="ENOG502QSZ7">
    <property type="taxonomic scope" value="Eukaryota"/>
</dbReference>
<proteinExistence type="predicted"/>
<name>S7RKE2_GLOTA</name>
<reference evidence="6 7" key="1">
    <citation type="journal article" date="2012" name="Science">
        <title>The Paleozoic origin of enzymatic lignin decomposition reconstructed from 31 fungal genomes.</title>
        <authorList>
            <person name="Floudas D."/>
            <person name="Binder M."/>
            <person name="Riley R."/>
            <person name="Barry K."/>
            <person name="Blanchette R.A."/>
            <person name="Henrissat B."/>
            <person name="Martinez A.T."/>
            <person name="Otillar R."/>
            <person name="Spatafora J.W."/>
            <person name="Yadav J.S."/>
            <person name="Aerts A."/>
            <person name="Benoit I."/>
            <person name="Boyd A."/>
            <person name="Carlson A."/>
            <person name="Copeland A."/>
            <person name="Coutinho P.M."/>
            <person name="de Vries R.P."/>
            <person name="Ferreira P."/>
            <person name="Findley K."/>
            <person name="Foster B."/>
            <person name="Gaskell J."/>
            <person name="Glotzer D."/>
            <person name="Gorecki P."/>
            <person name="Heitman J."/>
            <person name="Hesse C."/>
            <person name="Hori C."/>
            <person name="Igarashi K."/>
            <person name="Jurgens J.A."/>
            <person name="Kallen N."/>
            <person name="Kersten P."/>
            <person name="Kohler A."/>
            <person name="Kuees U."/>
            <person name="Kumar T.K.A."/>
            <person name="Kuo A."/>
            <person name="LaButti K."/>
            <person name="Larrondo L.F."/>
            <person name="Lindquist E."/>
            <person name="Ling A."/>
            <person name="Lombard V."/>
            <person name="Lucas S."/>
            <person name="Lundell T."/>
            <person name="Martin R."/>
            <person name="McLaughlin D.J."/>
            <person name="Morgenstern I."/>
            <person name="Morin E."/>
            <person name="Murat C."/>
            <person name="Nagy L.G."/>
            <person name="Nolan M."/>
            <person name="Ohm R.A."/>
            <person name="Patyshakuliyeva A."/>
            <person name="Rokas A."/>
            <person name="Ruiz-Duenas F.J."/>
            <person name="Sabat G."/>
            <person name="Salamov A."/>
            <person name="Samejima M."/>
            <person name="Schmutz J."/>
            <person name="Slot J.C."/>
            <person name="St John F."/>
            <person name="Stenlid J."/>
            <person name="Sun H."/>
            <person name="Sun S."/>
            <person name="Syed K."/>
            <person name="Tsang A."/>
            <person name="Wiebenga A."/>
            <person name="Young D."/>
            <person name="Pisabarro A."/>
            <person name="Eastwood D.C."/>
            <person name="Martin F."/>
            <person name="Cullen D."/>
            <person name="Grigoriev I.V."/>
            <person name="Hibbett D.S."/>
        </authorList>
    </citation>
    <scope>NUCLEOTIDE SEQUENCE [LARGE SCALE GENOMIC DNA]</scope>
    <source>
        <strain evidence="6 7">ATCC 11539</strain>
    </source>
</reference>
<keyword evidence="7" id="KW-1185">Reference proteome</keyword>
<dbReference type="GeneID" id="19302298"/>
<dbReference type="Gene3D" id="1.20.1250.20">
    <property type="entry name" value="MFS general substrate transporter like domains"/>
    <property type="match status" value="1"/>
</dbReference>
<gene>
    <name evidence="6" type="ORF">GLOTRDRAFT_131414</name>
</gene>
<protein>
    <recommendedName>
        <fullName evidence="8">Major facilitator superfamily (MFS) profile domain-containing protein</fullName>
    </recommendedName>
</protein>
<dbReference type="InterPro" id="IPR036259">
    <property type="entry name" value="MFS_trans_sf"/>
</dbReference>
<evidence type="ECO:0000256" key="2">
    <source>
        <dbReference type="ARBA" id="ARBA00022692"/>
    </source>
</evidence>
<evidence type="ECO:0000313" key="7">
    <source>
        <dbReference type="Proteomes" id="UP000030669"/>
    </source>
</evidence>
<dbReference type="KEGG" id="gtr:GLOTRDRAFT_131414"/>
<dbReference type="OMA" id="AMAGWIF"/>
<dbReference type="RefSeq" id="XP_007868426.1">
    <property type="nucleotide sequence ID" value="XM_007870235.1"/>
</dbReference>
<feature type="transmembrane region" description="Helical" evidence="5">
    <location>
        <begin position="185"/>
        <end position="205"/>
    </location>
</feature>
<accession>S7RKE2</accession>
<dbReference type="HOGENOM" id="CLU_1294532_0_0_1"/>
<dbReference type="AlphaFoldDB" id="S7RKE2"/>